<dbReference type="EMBL" id="CM047906">
    <property type="protein sequence ID" value="KAJ0086972.1"/>
    <property type="molecule type" value="Genomic_DNA"/>
</dbReference>
<dbReference type="Proteomes" id="UP001164250">
    <property type="component" value="Chromosome 10"/>
</dbReference>
<comment type="caution">
    <text evidence="1">The sequence shown here is derived from an EMBL/GenBank/DDBJ whole genome shotgun (WGS) entry which is preliminary data.</text>
</comment>
<name>A0ACC1AJX4_9ROSI</name>
<organism evidence="1 2">
    <name type="scientific">Pistacia atlantica</name>
    <dbReference type="NCBI Taxonomy" id="434234"/>
    <lineage>
        <taxon>Eukaryota</taxon>
        <taxon>Viridiplantae</taxon>
        <taxon>Streptophyta</taxon>
        <taxon>Embryophyta</taxon>
        <taxon>Tracheophyta</taxon>
        <taxon>Spermatophyta</taxon>
        <taxon>Magnoliopsida</taxon>
        <taxon>eudicotyledons</taxon>
        <taxon>Gunneridae</taxon>
        <taxon>Pentapetalae</taxon>
        <taxon>rosids</taxon>
        <taxon>malvids</taxon>
        <taxon>Sapindales</taxon>
        <taxon>Anacardiaceae</taxon>
        <taxon>Pistacia</taxon>
    </lineage>
</organism>
<evidence type="ECO:0000313" key="1">
    <source>
        <dbReference type="EMBL" id="KAJ0086972.1"/>
    </source>
</evidence>
<evidence type="ECO:0000313" key="2">
    <source>
        <dbReference type="Proteomes" id="UP001164250"/>
    </source>
</evidence>
<keyword evidence="2" id="KW-1185">Reference proteome</keyword>
<accession>A0ACC1AJX4</accession>
<gene>
    <name evidence="1" type="ORF">Patl1_09406</name>
</gene>
<reference evidence="2" key="1">
    <citation type="journal article" date="2023" name="G3 (Bethesda)">
        <title>Genome assembly and association tests identify interacting loci associated with vigor, precocity, and sex in interspecific pistachio rootstocks.</title>
        <authorList>
            <person name="Palmer W."/>
            <person name="Jacygrad E."/>
            <person name="Sagayaradj S."/>
            <person name="Cavanaugh K."/>
            <person name="Han R."/>
            <person name="Bertier L."/>
            <person name="Beede B."/>
            <person name="Kafkas S."/>
            <person name="Golino D."/>
            <person name="Preece J."/>
            <person name="Michelmore R."/>
        </authorList>
    </citation>
    <scope>NUCLEOTIDE SEQUENCE [LARGE SCALE GENOMIC DNA]</scope>
</reference>
<protein>
    <submittedName>
        <fullName evidence="1">Uncharacterized protein</fullName>
    </submittedName>
</protein>
<sequence>MMKKIAIIGAGVSGLLACKHTLEKGFNPIVFEARSGVGGIWSQTLESTKLQSPKSFYQFSDLAWPPSVTDTFPDHNQVMDYLQAYATHFNLLSRIKFDTKVISIDHLITPSDHHENVLSSNLWGGSGRPFSPSGKWNVIVQDAQNPSSTEVYRVDFVILCIGRYSDLPNMPEFPINKGPEVFDGKVLHSMDYAAMDDDVAAEFIKEKRVTVIGFQKSALDVAAEVSARNGTRHPCTLLFKTTHWTVPDHFVPLTFRSLNRSTEFMYHKPGEGVFLWLLATFLSPMLWIFSKVVEFYLKWTYPLKKYNMIPSHSFLQQISSYGEMTPLATDIVIFATGYRSDEKLNNIFKSTYFQKHITEPAPFYRECIHPRIPQLAILGYSESPAVLYTTEMRSKWLAHFLAGKFVLPSIIEMEHDVLQWEKCMRLYAGDGYKRHCVSASLQIHCNDQLCKDMGQNPKRKNSFLAELFAPYGPSDYKNLSQGCT</sequence>
<proteinExistence type="predicted"/>